<dbReference type="GO" id="GO:0071007">
    <property type="term" value="C:U2-type catalytic step 2 spliceosome"/>
    <property type="evidence" value="ECO:0007669"/>
    <property type="project" value="TreeGrafter"/>
</dbReference>
<dbReference type="Pfam" id="PF23220">
    <property type="entry name" value="HAT_Syf1_M"/>
    <property type="match status" value="1"/>
</dbReference>
<dbReference type="InterPro" id="IPR003107">
    <property type="entry name" value="HAT"/>
</dbReference>
<dbReference type="Pfam" id="PF23233">
    <property type="entry name" value="HAT_Syf1_CNRKL1_N"/>
    <property type="match status" value="1"/>
</dbReference>
<keyword evidence="7" id="KW-0539">Nucleus</keyword>
<evidence type="ECO:0000259" key="10">
    <source>
        <dbReference type="Pfam" id="PF23231"/>
    </source>
</evidence>
<dbReference type="OMA" id="IWYNYLR"/>
<dbReference type="FunFam" id="1.25.40.10:FF:000023">
    <property type="entry name" value="Pre-mRNA-splicing factor SYF1"/>
    <property type="match status" value="1"/>
</dbReference>
<dbReference type="PANTHER" id="PTHR11246:SF5">
    <property type="entry name" value="PRE-MRNA-SPLICING FACTOR SYF1"/>
    <property type="match status" value="1"/>
</dbReference>
<comment type="subcellular location">
    <subcellularLocation>
        <location evidence="1">Nucleus</location>
    </subcellularLocation>
</comment>
<dbReference type="Pfam" id="PF23231">
    <property type="entry name" value="HAT_Syf1_CNRKL1_C"/>
    <property type="match status" value="1"/>
</dbReference>
<sequence length="892" mass="99942">MAVSSVVVAVEDILYEEDLLRNSFSLKYWMRYLDAKRKAPAAARNVLFERALKHLPGSFKLWRIYLRERREQLKGHSPVGAAYEQAVTVFERALIFMHKMPRIWLEYLAFLLELPRATHTRHAFDRALRSLPVTQHERVWPLYLRFVSQLGVTETAVRVYHRYLKFEPDGVEEYIDFLLSVGRVGEAASRLAQLLNRETFVSPRGQTRHTTWLRLCRLLSQHPTEVAGKLRAEAIIRGGLREFSDEVGNIWVSLADFFIRQAQFEQARDVYEEAVGSVMTVRDFSLVFDAYAQYEESMIGHAMGAVTQLEAEGAEAGAPDDAGARLAEAQADLDIRLARLERLTDRRPELLSSVLLRQNPHSVKEWLRRVGLFKAEPARCIHTYATAVKTVSPEHATHGKLSTLWIAFAGYYEKHSDAKNARAILRKACDVQFRSADELASVWLERAELELRCKAYGPALALLREATTPPPPAERSKKALESGPVRNRLYRVTRLWAFYADLEESVGSVESAKKAYEQMFALKVITPALVLSMAAFLEEKGFYEQSFQAYERGVATFSYPWALELWRAYLAKFTQRYGGTKLERTRDLFEQAVEKCPADASAEFWTAYALFELEHGLARHAMSIFERGCEAVAPADRAALFRLHISKASDAFGVAKTRPIYERAIEALPDDGARALCLEYAQLETKLGETERARSLYVHAAQMYDPKSEARTWQEWNDFEVELGNEDTFREMLRIKRAVKAQYAAVSAVTVADPTTGTRAAGGSGAAVGIAAAGYIPSDAWRGIQRGHVFKKGPLGLGYYSDDLAARSQPLAADAVPPPPPSTAALDAIAEEPVASVERSHDDPDDADADAGASIEQKRVPDAVFGSAVGLGEKRPPEGEPMGALERFKRAK</sequence>
<feature type="domain" description="Pre-mRNA-splicing factor Syf1-like N-terminal HAT-repeats" evidence="11">
    <location>
        <begin position="11"/>
        <end position="169"/>
    </location>
</feature>
<dbReference type="GO" id="GO:0000974">
    <property type="term" value="C:Prp19 complex"/>
    <property type="evidence" value="ECO:0007669"/>
    <property type="project" value="TreeGrafter"/>
</dbReference>
<evidence type="ECO:0000256" key="1">
    <source>
        <dbReference type="ARBA" id="ARBA00004123"/>
    </source>
</evidence>
<evidence type="ECO:0000256" key="5">
    <source>
        <dbReference type="ARBA" id="ARBA00022737"/>
    </source>
</evidence>
<dbReference type="GO" id="GO:0071014">
    <property type="term" value="C:post-mRNA release spliceosomal complex"/>
    <property type="evidence" value="ECO:0007669"/>
    <property type="project" value="TreeGrafter"/>
</dbReference>
<dbReference type="SUPFAM" id="SSF48452">
    <property type="entry name" value="TPR-like"/>
    <property type="match status" value="6"/>
</dbReference>
<evidence type="ECO:0000313" key="12">
    <source>
        <dbReference type="EMBL" id="KAG8469625.1"/>
    </source>
</evidence>
<dbReference type="Gene3D" id="1.25.40.10">
    <property type="entry name" value="Tetratricopeptide repeat domain"/>
    <property type="match status" value="5"/>
</dbReference>
<dbReference type="EMBL" id="JAGTXO010000002">
    <property type="protein sequence ID" value="KAG8469625.1"/>
    <property type="molecule type" value="Genomic_DNA"/>
</dbReference>
<feature type="domain" description="Pre-mRNA-splicing factor SYF1 central HAT repeats" evidence="9">
    <location>
        <begin position="171"/>
        <end position="391"/>
    </location>
</feature>
<accession>A0A8J6CGY4</accession>
<proteinExistence type="inferred from homology"/>
<evidence type="ECO:0000313" key="13">
    <source>
        <dbReference type="Proteomes" id="UP000751190"/>
    </source>
</evidence>
<evidence type="ECO:0008006" key="14">
    <source>
        <dbReference type="Google" id="ProtNLM"/>
    </source>
</evidence>
<dbReference type="InterPro" id="IPR045075">
    <property type="entry name" value="Syf1-like"/>
</dbReference>
<keyword evidence="5" id="KW-0677">Repeat</keyword>
<keyword evidence="4" id="KW-0747">Spliceosome</keyword>
<name>A0A8J6CGY4_DIALT</name>
<evidence type="ECO:0000256" key="2">
    <source>
        <dbReference type="ARBA" id="ARBA00008644"/>
    </source>
</evidence>
<protein>
    <recommendedName>
        <fullName evidence="14">Pre-mRNA-splicing factor SYF1</fullName>
    </recommendedName>
</protein>
<keyword evidence="13" id="KW-1185">Reference proteome</keyword>
<reference evidence="12" key="1">
    <citation type="submission" date="2021-05" db="EMBL/GenBank/DDBJ databases">
        <title>The genome of the haptophyte Pavlova lutheri (Diacronema luteri, Pavlovales) - a model for lipid biosynthesis in eukaryotic algae.</title>
        <authorList>
            <person name="Hulatt C.J."/>
            <person name="Posewitz M.C."/>
        </authorList>
    </citation>
    <scope>NUCLEOTIDE SEQUENCE</scope>
    <source>
        <strain evidence="12">NIVA-4/92</strain>
    </source>
</reference>
<dbReference type="InterPro" id="IPR056350">
    <property type="entry name" value="HAT_Syf1_central"/>
</dbReference>
<dbReference type="Proteomes" id="UP000751190">
    <property type="component" value="Unassembled WGS sequence"/>
</dbReference>
<organism evidence="12 13">
    <name type="scientific">Diacronema lutheri</name>
    <name type="common">Unicellular marine alga</name>
    <name type="synonym">Monochrysis lutheri</name>
    <dbReference type="NCBI Taxonomy" id="2081491"/>
    <lineage>
        <taxon>Eukaryota</taxon>
        <taxon>Haptista</taxon>
        <taxon>Haptophyta</taxon>
        <taxon>Pavlovophyceae</taxon>
        <taxon>Pavlovales</taxon>
        <taxon>Pavlovaceae</taxon>
        <taxon>Diacronema</taxon>
    </lineage>
</organism>
<dbReference type="InterPro" id="IPR055430">
    <property type="entry name" value="HAT_Syf1_CNRKL1_C"/>
</dbReference>
<evidence type="ECO:0000256" key="3">
    <source>
        <dbReference type="ARBA" id="ARBA00022664"/>
    </source>
</evidence>
<dbReference type="FunFam" id="1.25.40.10:FF:000137">
    <property type="entry name" value="Pre-mRNA-splicing factor syf1"/>
    <property type="match status" value="1"/>
</dbReference>
<evidence type="ECO:0000256" key="6">
    <source>
        <dbReference type="ARBA" id="ARBA00023187"/>
    </source>
</evidence>
<evidence type="ECO:0000256" key="4">
    <source>
        <dbReference type="ARBA" id="ARBA00022728"/>
    </source>
</evidence>
<gene>
    <name evidence="12" type="ORF">KFE25_006080</name>
</gene>
<dbReference type="FunFam" id="1.25.40.10:FF:000182">
    <property type="entry name" value="Pre-mRNA-splicing factor SYF1"/>
    <property type="match status" value="1"/>
</dbReference>
<dbReference type="InterPro" id="IPR055433">
    <property type="entry name" value="HAT_Syf1-like_N"/>
</dbReference>
<comment type="similarity">
    <text evidence="2">Belongs to the crooked-neck family.</text>
</comment>
<keyword evidence="6" id="KW-0508">mRNA splicing</keyword>
<dbReference type="OrthoDB" id="10067343at2759"/>
<feature type="domain" description="Pre-mRNA-splicing factor Syf1/CRNKL1-like C-terminal HAT-repeats" evidence="10">
    <location>
        <begin position="397"/>
        <end position="751"/>
    </location>
</feature>
<dbReference type="SMART" id="SM00386">
    <property type="entry name" value="HAT"/>
    <property type="match status" value="11"/>
</dbReference>
<evidence type="ECO:0000256" key="7">
    <source>
        <dbReference type="ARBA" id="ARBA00023242"/>
    </source>
</evidence>
<comment type="caution">
    <text evidence="12">The sequence shown here is derived from an EMBL/GenBank/DDBJ whole genome shotgun (WGS) entry which is preliminary data.</text>
</comment>
<dbReference type="InterPro" id="IPR011990">
    <property type="entry name" value="TPR-like_helical_dom_sf"/>
</dbReference>
<evidence type="ECO:0000256" key="8">
    <source>
        <dbReference type="SAM" id="MobiDB-lite"/>
    </source>
</evidence>
<keyword evidence="3" id="KW-0507">mRNA processing</keyword>
<evidence type="ECO:0000259" key="9">
    <source>
        <dbReference type="Pfam" id="PF23220"/>
    </source>
</evidence>
<dbReference type="PANTHER" id="PTHR11246">
    <property type="entry name" value="PRE-MRNA SPLICING FACTOR"/>
    <property type="match status" value="1"/>
</dbReference>
<feature type="region of interest" description="Disordered" evidence="8">
    <location>
        <begin position="832"/>
        <end position="892"/>
    </location>
</feature>
<evidence type="ECO:0000259" key="11">
    <source>
        <dbReference type="Pfam" id="PF23233"/>
    </source>
</evidence>
<dbReference type="GO" id="GO:0000349">
    <property type="term" value="P:generation of catalytic spliceosome for first transesterification step"/>
    <property type="evidence" value="ECO:0007669"/>
    <property type="project" value="TreeGrafter"/>
</dbReference>
<dbReference type="AlphaFoldDB" id="A0A8J6CGY4"/>